<evidence type="ECO:0000313" key="2">
    <source>
        <dbReference type="Proteomes" id="UP000070578"/>
    </source>
</evidence>
<dbReference type="EMBL" id="LSLI01000076">
    <property type="protein sequence ID" value="KXS31425.1"/>
    <property type="molecule type" value="Genomic_DNA"/>
</dbReference>
<dbReference type="AlphaFoldDB" id="A0A139BRV1"/>
<reference evidence="1 2" key="1">
    <citation type="submission" date="2016-02" db="EMBL/GenBank/DDBJ databases">
        <authorList>
            <person name="Wen L."/>
            <person name="He K."/>
            <person name="Yang H."/>
        </authorList>
    </citation>
    <scope>NUCLEOTIDE SEQUENCE [LARGE SCALE GENOMIC DNA]</scope>
    <source>
        <strain evidence="1">ShG14-8</strain>
    </source>
</reference>
<evidence type="ECO:0000313" key="1">
    <source>
        <dbReference type="EMBL" id="KXS31425.1"/>
    </source>
</evidence>
<gene>
    <name evidence="1" type="ORF">AWT59_2463</name>
</gene>
<protein>
    <submittedName>
        <fullName evidence="1">Uncharacterized protein</fullName>
    </submittedName>
</protein>
<sequence length="27" mass="2992">MNATTYTTEQLENIAERIQSAAVPDKP</sequence>
<dbReference type="Proteomes" id="UP000070578">
    <property type="component" value="Unassembled WGS sequence"/>
</dbReference>
<proteinExistence type="predicted"/>
<reference evidence="1 2" key="2">
    <citation type="submission" date="2016-03" db="EMBL/GenBank/DDBJ databases">
        <title>New uncultured bacterium of the family Gallionellaceae from acid mine drainage: description and reconstruction of genome based on metagenomic analysis of microbial community.</title>
        <authorList>
            <person name="Kadnikov V."/>
            <person name="Ivasenko D."/>
            <person name="Beletsky A."/>
            <person name="Mardanov A."/>
            <person name="Danilova E."/>
            <person name="Pimenov N."/>
            <person name="Karnachuk O."/>
            <person name="Ravin N."/>
        </authorList>
    </citation>
    <scope>NUCLEOTIDE SEQUENCE [LARGE SCALE GENOMIC DNA]</scope>
    <source>
        <strain evidence="1">ShG14-8</strain>
    </source>
</reference>
<feature type="non-terminal residue" evidence="1">
    <location>
        <position position="27"/>
    </location>
</feature>
<organism evidence="1 2">
    <name type="scientific">Candidatus Gallionella acididurans</name>
    <dbReference type="NCBI Taxonomy" id="1796491"/>
    <lineage>
        <taxon>Bacteria</taxon>
        <taxon>Pseudomonadati</taxon>
        <taxon>Pseudomonadota</taxon>
        <taxon>Betaproteobacteria</taxon>
        <taxon>Nitrosomonadales</taxon>
        <taxon>Gallionellaceae</taxon>
        <taxon>Gallionella</taxon>
    </lineage>
</organism>
<comment type="caution">
    <text evidence="1">The sequence shown here is derived from an EMBL/GenBank/DDBJ whole genome shotgun (WGS) entry which is preliminary data.</text>
</comment>
<accession>A0A139BRV1</accession>
<name>A0A139BRV1_9PROT</name>